<proteinExistence type="predicted"/>
<comment type="caution">
    <text evidence="2">The sequence shown here is derived from an EMBL/GenBank/DDBJ whole genome shotgun (WGS) entry which is preliminary data.</text>
</comment>
<reference evidence="2 3" key="1">
    <citation type="submission" date="2019-07" db="EMBL/GenBank/DDBJ databases">
        <title>Whole genome shotgun sequence of Reyranella soli NBRC 108950.</title>
        <authorList>
            <person name="Hosoyama A."/>
            <person name="Uohara A."/>
            <person name="Ohji S."/>
            <person name="Ichikawa N."/>
        </authorList>
    </citation>
    <scope>NUCLEOTIDE SEQUENCE [LARGE SCALE GENOMIC DNA]</scope>
    <source>
        <strain evidence="2 3">NBRC 108950</strain>
    </source>
</reference>
<name>A0A512N4E0_9HYPH</name>
<evidence type="ECO:0008006" key="4">
    <source>
        <dbReference type="Google" id="ProtNLM"/>
    </source>
</evidence>
<evidence type="ECO:0000313" key="2">
    <source>
        <dbReference type="EMBL" id="GEP53849.1"/>
    </source>
</evidence>
<feature type="compositionally biased region" description="Low complexity" evidence="1">
    <location>
        <begin position="528"/>
        <end position="541"/>
    </location>
</feature>
<dbReference type="InterPro" id="IPR029063">
    <property type="entry name" value="SAM-dependent_MTases_sf"/>
</dbReference>
<gene>
    <name evidence="2" type="ORF">RSO01_10150</name>
</gene>
<keyword evidence="3" id="KW-1185">Reference proteome</keyword>
<accession>A0A512N4E0</accession>
<organism evidence="2 3">
    <name type="scientific">Reyranella soli</name>
    <dbReference type="NCBI Taxonomy" id="1230389"/>
    <lineage>
        <taxon>Bacteria</taxon>
        <taxon>Pseudomonadati</taxon>
        <taxon>Pseudomonadota</taxon>
        <taxon>Alphaproteobacteria</taxon>
        <taxon>Hyphomicrobiales</taxon>
        <taxon>Reyranellaceae</taxon>
        <taxon>Reyranella</taxon>
    </lineage>
</organism>
<dbReference type="Gene3D" id="3.40.50.150">
    <property type="entry name" value="Vaccinia Virus protein VP39"/>
    <property type="match status" value="1"/>
</dbReference>
<evidence type="ECO:0000256" key="1">
    <source>
        <dbReference type="SAM" id="MobiDB-lite"/>
    </source>
</evidence>
<feature type="region of interest" description="Disordered" evidence="1">
    <location>
        <begin position="528"/>
        <end position="552"/>
    </location>
</feature>
<dbReference type="SUPFAM" id="SSF53335">
    <property type="entry name" value="S-adenosyl-L-methionine-dependent methyltransferases"/>
    <property type="match status" value="2"/>
</dbReference>
<sequence>MDSTSAPTVDAPLLDKMLAAAEEAATVQGFISELTGLHGRWMGTRDAGLPADELYLSKLVNHAPLEPYELALTAAIAERYPVAATHIVEIGSGWGGFAILLARLGFNVTTYEGNAARHAGCSWHAGEQARTYPTLRKRLRLVEGLFPEVFRDAHLVPGKLNICVATNITSTYCAEHEGAMIAAAAAFDELILDLARFGVPRDAKAEREAFFAEVTARCFSLVEKLVVDEPYEYWRFRSRSIGERGHRSATPELAMSRAGSVGIELPVTGRRTAIATHSADKRLTQCPVCHSADFSPLWAIPMTDLSEPLKVFDGYFTQIPTLQVPSPVFAFGFCRDCESIFLNPVSGNEKATYRGSDHYIRKMQRSAEWKAYEQLYDRLRRWIPSDATTMIDAACGIGQYLEVARKREPQRWKRLIGLELAEKYVEHMRKLGLEAHAFDIDNDDLQSMPRAAASTSSSLPRRSSMSNARSMHWPSCWTRCDPAVASTSRPSATARTCRHRCARASRSISAKRWSRNCRAGWAALLSTSGPAGPGTSSCSSGKPKRQSATTTW</sequence>
<dbReference type="Proteomes" id="UP000321058">
    <property type="component" value="Unassembled WGS sequence"/>
</dbReference>
<dbReference type="EMBL" id="BKAJ01000018">
    <property type="protein sequence ID" value="GEP53849.1"/>
    <property type="molecule type" value="Genomic_DNA"/>
</dbReference>
<protein>
    <recommendedName>
        <fullName evidence="4">Methyltransferase domain-containing protein</fullName>
    </recommendedName>
</protein>
<dbReference type="AlphaFoldDB" id="A0A512N4E0"/>
<evidence type="ECO:0000313" key="3">
    <source>
        <dbReference type="Proteomes" id="UP000321058"/>
    </source>
</evidence>